<dbReference type="InterPro" id="IPR035911">
    <property type="entry name" value="MurE/MurF_N"/>
</dbReference>
<dbReference type="InterPro" id="IPR000713">
    <property type="entry name" value="Mur_ligase_N"/>
</dbReference>
<evidence type="ECO:0000256" key="11">
    <source>
        <dbReference type="RuleBase" id="RU004136"/>
    </source>
</evidence>
<dbReference type="Gene3D" id="3.40.1390.10">
    <property type="entry name" value="MurE/MurF, N-terminal domain"/>
    <property type="match status" value="1"/>
</dbReference>
<dbReference type="AlphaFoldDB" id="A0A7G6WW55"/>
<evidence type="ECO:0000256" key="7">
    <source>
        <dbReference type="ARBA" id="ARBA00022984"/>
    </source>
</evidence>
<dbReference type="PANTHER" id="PTHR43024:SF1">
    <property type="entry name" value="UDP-N-ACETYLMURAMOYL-TRIPEPTIDE--D-ALANYL-D-ALANINE LIGASE"/>
    <property type="match status" value="1"/>
</dbReference>
<evidence type="ECO:0000259" key="14">
    <source>
        <dbReference type="Pfam" id="PF08245"/>
    </source>
</evidence>
<dbReference type="GO" id="GO:0071555">
    <property type="term" value="P:cell wall organization"/>
    <property type="evidence" value="ECO:0007669"/>
    <property type="project" value="UniProtKB-KW"/>
</dbReference>
<feature type="binding site" evidence="10">
    <location>
        <begin position="109"/>
        <end position="115"/>
    </location>
    <ligand>
        <name>ATP</name>
        <dbReference type="ChEBI" id="CHEBI:30616"/>
    </ligand>
</feature>
<dbReference type="PANTHER" id="PTHR43024">
    <property type="entry name" value="UDP-N-ACETYLMURAMOYL-TRIPEPTIDE--D-ALANYL-D-ALANINE LIGASE"/>
    <property type="match status" value="1"/>
</dbReference>
<comment type="subcellular location">
    <subcellularLocation>
        <location evidence="10 11">Cytoplasm</location>
    </subcellularLocation>
</comment>
<dbReference type="RefSeq" id="WP_185447196.1">
    <property type="nucleotide sequence ID" value="NZ_CP043661.1"/>
</dbReference>
<evidence type="ECO:0000256" key="4">
    <source>
        <dbReference type="ARBA" id="ARBA00022741"/>
    </source>
</evidence>
<dbReference type="InterPro" id="IPR036615">
    <property type="entry name" value="Mur_ligase_C_dom_sf"/>
</dbReference>
<keyword evidence="4 10" id="KW-0547">Nucleotide-binding</keyword>
<dbReference type="UniPathway" id="UPA00219"/>
<dbReference type="GO" id="GO:0005524">
    <property type="term" value="F:ATP binding"/>
    <property type="evidence" value="ECO:0007669"/>
    <property type="project" value="UniProtKB-UniRule"/>
</dbReference>
<dbReference type="GO" id="GO:0051301">
    <property type="term" value="P:cell division"/>
    <property type="evidence" value="ECO:0007669"/>
    <property type="project" value="UniProtKB-KW"/>
</dbReference>
<evidence type="ECO:0000256" key="2">
    <source>
        <dbReference type="ARBA" id="ARBA00022598"/>
    </source>
</evidence>
<reference evidence="16" key="1">
    <citation type="submission" date="2019-09" db="EMBL/GenBank/DDBJ databases">
        <title>Antimicrobial potential of Antarctic Bacteria.</title>
        <authorList>
            <person name="Benaud N."/>
            <person name="Edwards R.J."/>
            <person name="Ferrari B.C."/>
        </authorList>
    </citation>
    <scope>NUCLEOTIDE SEQUENCE [LARGE SCALE GENOMIC DNA]</scope>
    <source>
        <strain evidence="16">SPB151</strain>
    </source>
</reference>
<dbReference type="EC" id="6.3.2.10" evidence="10 11"/>
<protein>
    <recommendedName>
        <fullName evidence="10 11">UDP-N-acetylmuramoyl-tripeptide--D-alanyl-D-alanine ligase</fullName>
        <ecNumber evidence="10 11">6.3.2.10</ecNumber>
    </recommendedName>
    <alternativeName>
        <fullName evidence="10">D-alanyl-D-alanine-adding enzyme</fullName>
    </alternativeName>
</protein>
<keyword evidence="7 10" id="KW-0573">Peptidoglycan synthesis</keyword>
<dbReference type="NCBIfam" id="TIGR01143">
    <property type="entry name" value="murF"/>
    <property type="match status" value="1"/>
</dbReference>
<dbReference type="Pfam" id="PF02875">
    <property type="entry name" value="Mur_ligase_C"/>
    <property type="match status" value="1"/>
</dbReference>
<feature type="domain" description="Mur ligase central" evidence="14">
    <location>
        <begin position="108"/>
        <end position="296"/>
    </location>
</feature>
<keyword evidence="5 10" id="KW-0067">ATP-binding</keyword>
<comment type="function">
    <text evidence="10 11">Involved in cell wall formation. Catalyzes the final step in the synthesis of UDP-N-acetylmuramoyl-pentapeptide, the precursor of murein.</text>
</comment>
<comment type="pathway">
    <text evidence="10 11">Cell wall biogenesis; peptidoglycan biosynthesis.</text>
</comment>
<keyword evidence="1 10" id="KW-0963">Cytoplasm</keyword>
<dbReference type="InterPro" id="IPR036565">
    <property type="entry name" value="Mur-like_cat_sf"/>
</dbReference>
<keyword evidence="3 10" id="KW-0132">Cell division</keyword>
<organism evidence="15 16">
    <name type="scientific">Kribbella qitaiheensis</name>
    <dbReference type="NCBI Taxonomy" id="1544730"/>
    <lineage>
        <taxon>Bacteria</taxon>
        <taxon>Bacillati</taxon>
        <taxon>Actinomycetota</taxon>
        <taxon>Actinomycetes</taxon>
        <taxon>Propionibacteriales</taxon>
        <taxon>Kribbellaceae</taxon>
        <taxon>Kribbella</taxon>
    </lineage>
</organism>
<dbReference type="Pfam" id="PF08245">
    <property type="entry name" value="Mur_ligase_M"/>
    <property type="match status" value="1"/>
</dbReference>
<dbReference type="HAMAP" id="MF_02019">
    <property type="entry name" value="MurF"/>
    <property type="match status" value="1"/>
</dbReference>
<comment type="similarity">
    <text evidence="10">Belongs to the MurCDEF family. MurF subfamily.</text>
</comment>
<dbReference type="GO" id="GO:0047480">
    <property type="term" value="F:UDP-N-acetylmuramoyl-tripeptide-D-alanyl-D-alanine ligase activity"/>
    <property type="evidence" value="ECO:0007669"/>
    <property type="project" value="UniProtKB-UniRule"/>
</dbReference>
<keyword evidence="6 10" id="KW-0133">Cell shape</keyword>
<dbReference type="Gene3D" id="3.90.190.20">
    <property type="entry name" value="Mur ligase, C-terminal domain"/>
    <property type="match status" value="1"/>
</dbReference>
<dbReference type="SUPFAM" id="SSF53244">
    <property type="entry name" value="MurD-like peptide ligases, peptide-binding domain"/>
    <property type="match status" value="1"/>
</dbReference>
<reference evidence="15 16" key="2">
    <citation type="journal article" date="2020" name="Microbiol. Resour. Announc.">
        <title>Antarctic desert soil bacteria exhibit high novel natural product potential, evaluated through long-read genome sequencing and comparative genomics.</title>
        <authorList>
            <person name="Benaud N."/>
            <person name="Edwards R.J."/>
            <person name="Amos T.G."/>
            <person name="D'Agostino P.M."/>
            <person name="Gutierrez-Chavez C."/>
            <person name="Montgomery K."/>
            <person name="Nicetic I."/>
            <person name="Ferrari B.C."/>
        </authorList>
    </citation>
    <scope>NUCLEOTIDE SEQUENCE [LARGE SCALE GENOMIC DNA]</scope>
    <source>
        <strain evidence="15 16">SPB151</strain>
    </source>
</reference>
<evidence type="ECO:0000259" key="12">
    <source>
        <dbReference type="Pfam" id="PF01225"/>
    </source>
</evidence>
<keyword evidence="8 10" id="KW-0131">Cell cycle</keyword>
<comment type="catalytic activity">
    <reaction evidence="10 11">
        <text>D-alanyl-D-alanine + UDP-N-acetyl-alpha-D-muramoyl-L-alanyl-gamma-D-glutamyl-meso-2,6-diaminopimelate + ATP = UDP-N-acetyl-alpha-D-muramoyl-L-alanyl-gamma-D-glutamyl-meso-2,6-diaminopimeloyl-D-alanyl-D-alanine + ADP + phosphate + H(+)</text>
        <dbReference type="Rhea" id="RHEA:28374"/>
        <dbReference type="ChEBI" id="CHEBI:15378"/>
        <dbReference type="ChEBI" id="CHEBI:30616"/>
        <dbReference type="ChEBI" id="CHEBI:43474"/>
        <dbReference type="ChEBI" id="CHEBI:57822"/>
        <dbReference type="ChEBI" id="CHEBI:61386"/>
        <dbReference type="ChEBI" id="CHEBI:83905"/>
        <dbReference type="ChEBI" id="CHEBI:456216"/>
        <dbReference type="EC" id="6.3.2.10"/>
    </reaction>
</comment>
<dbReference type="Proteomes" id="UP000515563">
    <property type="component" value="Chromosome"/>
</dbReference>
<dbReference type="GO" id="GO:0009252">
    <property type="term" value="P:peptidoglycan biosynthetic process"/>
    <property type="evidence" value="ECO:0007669"/>
    <property type="project" value="UniProtKB-UniRule"/>
</dbReference>
<dbReference type="GO" id="GO:0005737">
    <property type="term" value="C:cytoplasm"/>
    <property type="evidence" value="ECO:0007669"/>
    <property type="project" value="UniProtKB-SubCell"/>
</dbReference>
<keyword evidence="16" id="KW-1185">Reference proteome</keyword>
<evidence type="ECO:0000256" key="6">
    <source>
        <dbReference type="ARBA" id="ARBA00022960"/>
    </source>
</evidence>
<evidence type="ECO:0000256" key="1">
    <source>
        <dbReference type="ARBA" id="ARBA00022490"/>
    </source>
</evidence>
<accession>A0A7G6WW55</accession>
<dbReference type="Gene3D" id="3.40.1190.10">
    <property type="entry name" value="Mur-like, catalytic domain"/>
    <property type="match status" value="1"/>
</dbReference>
<feature type="domain" description="Mur ligase C-terminal" evidence="13">
    <location>
        <begin position="320"/>
        <end position="447"/>
    </location>
</feature>
<keyword evidence="2 10" id="KW-0436">Ligase</keyword>
<dbReference type="EMBL" id="CP043661">
    <property type="protein sequence ID" value="QNE18220.1"/>
    <property type="molecule type" value="Genomic_DNA"/>
</dbReference>
<proteinExistence type="inferred from homology"/>
<keyword evidence="9 10" id="KW-0961">Cell wall biogenesis/degradation</keyword>
<dbReference type="KEGG" id="kqi:F1D05_10325"/>
<dbReference type="InterPro" id="IPR051046">
    <property type="entry name" value="MurCDEF_CellWall_CoF430Synth"/>
</dbReference>
<evidence type="ECO:0000259" key="13">
    <source>
        <dbReference type="Pfam" id="PF02875"/>
    </source>
</evidence>
<evidence type="ECO:0000256" key="3">
    <source>
        <dbReference type="ARBA" id="ARBA00022618"/>
    </source>
</evidence>
<sequence length="464" mass="46990">MITLTLAEIAVATGGTIHDATNPAMPVTGRSASDSRNVSPGGMFVAVSGARVDGHDFVDQAAAAGASCVLATHPVGVPAVVVADVTVALGQIAQHVLTRAGAQIIALTGSAGKTTTKDLLAQVLSRHGETVATPGSFNTEIGLPLTVMGASESTRYLVLEMGTRHQGDIAYLATLTPPSIGIVLNIGSAHVGEFGSREAIATAKGELVQALPAAADGGVAILNADDDLVAAMAQRTAASVVSYGTGPAADIRATDIGITAGRASFVLHTPQGSAPVSLRLLGAHQVHNALAVAAAAHVLGMDTALIGEALSAAEPVSTARLQVLERTDGVTIVNDAFNANSESMRAGLQTLASLAQGRRMIAVLGTMRELGDTANPAHQAVGQLVGDLGIKILVTVGDTEEITTLTEAARTHSKAPRIEAAPDPDALLPILNDLLTPGDVVLIKASRSVGLEKFADILQAETPA</sequence>
<dbReference type="SUPFAM" id="SSF63418">
    <property type="entry name" value="MurE/MurF N-terminal domain"/>
    <property type="match status" value="1"/>
</dbReference>
<evidence type="ECO:0000256" key="10">
    <source>
        <dbReference type="HAMAP-Rule" id="MF_02019"/>
    </source>
</evidence>
<name>A0A7G6WW55_9ACTN</name>
<feature type="domain" description="Mur ligase N-terminal catalytic" evidence="12">
    <location>
        <begin position="34"/>
        <end position="78"/>
    </location>
</feature>
<dbReference type="InterPro" id="IPR013221">
    <property type="entry name" value="Mur_ligase_cen"/>
</dbReference>
<evidence type="ECO:0000256" key="8">
    <source>
        <dbReference type="ARBA" id="ARBA00023306"/>
    </source>
</evidence>
<dbReference type="SUPFAM" id="SSF53623">
    <property type="entry name" value="MurD-like peptide ligases, catalytic domain"/>
    <property type="match status" value="1"/>
</dbReference>
<evidence type="ECO:0000256" key="9">
    <source>
        <dbReference type="ARBA" id="ARBA00023316"/>
    </source>
</evidence>
<dbReference type="Pfam" id="PF01225">
    <property type="entry name" value="Mur_ligase"/>
    <property type="match status" value="1"/>
</dbReference>
<dbReference type="InterPro" id="IPR005863">
    <property type="entry name" value="UDP-N-AcMur_synth"/>
</dbReference>
<evidence type="ECO:0000256" key="5">
    <source>
        <dbReference type="ARBA" id="ARBA00022840"/>
    </source>
</evidence>
<evidence type="ECO:0000313" key="15">
    <source>
        <dbReference type="EMBL" id="QNE18220.1"/>
    </source>
</evidence>
<dbReference type="GO" id="GO:0008360">
    <property type="term" value="P:regulation of cell shape"/>
    <property type="evidence" value="ECO:0007669"/>
    <property type="project" value="UniProtKB-KW"/>
</dbReference>
<gene>
    <name evidence="10" type="primary">murF</name>
    <name evidence="15" type="ORF">F1D05_10325</name>
</gene>
<evidence type="ECO:0000313" key="16">
    <source>
        <dbReference type="Proteomes" id="UP000515563"/>
    </source>
</evidence>
<dbReference type="InterPro" id="IPR004101">
    <property type="entry name" value="Mur_ligase_C"/>
</dbReference>